<comment type="caution">
    <text evidence="1">The sequence shown here is derived from an EMBL/GenBank/DDBJ whole genome shotgun (WGS) entry which is preliminary data.</text>
</comment>
<dbReference type="RefSeq" id="XP_043035389.1">
    <property type="nucleotide sequence ID" value="XM_043181042.1"/>
</dbReference>
<protein>
    <submittedName>
        <fullName evidence="1">Uncharacterized protein</fullName>
    </submittedName>
</protein>
<evidence type="ECO:0000313" key="2">
    <source>
        <dbReference type="Proteomes" id="UP000812287"/>
    </source>
</evidence>
<evidence type="ECO:0000313" key="1">
    <source>
        <dbReference type="EMBL" id="KAG7441889.1"/>
    </source>
</evidence>
<dbReference type="EMBL" id="MU250556">
    <property type="protein sequence ID" value="KAG7441889.1"/>
    <property type="molecule type" value="Genomic_DNA"/>
</dbReference>
<sequence>MASQSRPSLLPTFTNNPIPLNITAFEAHCSSPPDDGGVEELEWFLATYWLETILVSVDPSPSPGPFHLGVDENAKCEFVSWTTIMLPLTLPQKTRSQDHSFGRKWMVPCWISSV</sequence>
<accession>A0A9P8ANI7</accession>
<name>A0A9P8ANI7_9AGAR</name>
<dbReference type="Proteomes" id="UP000812287">
    <property type="component" value="Unassembled WGS sequence"/>
</dbReference>
<gene>
    <name evidence="1" type="ORF">BT62DRAFT_468630</name>
</gene>
<reference evidence="1" key="1">
    <citation type="submission" date="2020-11" db="EMBL/GenBank/DDBJ databases">
        <title>Adaptations for nitrogen fixation in a non-lichenized fungal sporocarp promotes dispersal by wood-feeding termites.</title>
        <authorList>
            <consortium name="DOE Joint Genome Institute"/>
            <person name="Koch R.A."/>
            <person name="Yoon G."/>
            <person name="Arayal U."/>
            <person name="Lail K."/>
            <person name="Amirebrahimi M."/>
            <person name="Labutti K."/>
            <person name="Lipzen A."/>
            <person name="Riley R."/>
            <person name="Barry K."/>
            <person name="Henrissat B."/>
            <person name="Grigoriev I.V."/>
            <person name="Herr J.R."/>
            <person name="Aime M.C."/>
        </authorList>
    </citation>
    <scope>NUCLEOTIDE SEQUENCE</scope>
    <source>
        <strain evidence="1">MCA 3950</strain>
    </source>
</reference>
<organism evidence="1 2">
    <name type="scientific">Guyanagaster necrorhizus</name>
    <dbReference type="NCBI Taxonomy" id="856835"/>
    <lineage>
        <taxon>Eukaryota</taxon>
        <taxon>Fungi</taxon>
        <taxon>Dikarya</taxon>
        <taxon>Basidiomycota</taxon>
        <taxon>Agaricomycotina</taxon>
        <taxon>Agaricomycetes</taxon>
        <taxon>Agaricomycetidae</taxon>
        <taxon>Agaricales</taxon>
        <taxon>Marasmiineae</taxon>
        <taxon>Physalacriaceae</taxon>
        <taxon>Guyanagaster</taxon>
    </lineage>
</organism>
<keyword evidence="2" id="KW-1185">Reference proteome</keyword>
<dbReference type="AlphaFoldDB" id="A0A9P8ANI7"/>
<dbReference type="GeneID" id="66103338"/>
<proteinExistence type="predicted"/>